<keyword evidence="2" id="KW-0560">Oxidoreductase</keyword>
<evidence type="ECO:0000313" key="7">
    <source>
        <dbReference type="EMBL" id="TRY00462.1"/>
    </source>
</evidence>
<dbReference type="InterPro" id="IPR006115">
    <property type="entry name" value="6PGDH_NADP-bd"/>
</dbReference>
<dbReference type="Proteomes" id="UP000315938">
    <property type="component" value="Unassembled WGS sequence"/>
</dbReference>
<dbReference type="InterPro" id="IPR029154">
    <property type="entry name" value="HIBADH-like_NADP-bd"/>
</dbReference>
<feature type="domain" description="6-phosphogluconate dehydrogenase NADP-binding" evidence="5">
    <location>
        <begin position="22"/>
        <end position="177"/>
    </location>
</feature>
<dbReference type="InterPro" id="IPR036291">
    <property type="entry name" value="NAD(P)-bd_dom_sf"/>
</dbReference>
<dbReference type="GO" id="GO:0051287">
    <property type="term" value="F:NAD binding"/>
    <property type="evidence" value="ECO:0007669"/>
    <property type="project" value="InterPro"/>
</dbReference>
<dbReference type="InterPro" id="IPR013328">
    <property type="entry name" value="6PGD_dom2"/>
</dbReference>
<dbReference type="AlphaFoldDB" id="A0A553IJV7"/>
<dbReference type="SUPFAM" id="SSF48179">
    <property type="entry name" value="6-phosphogluconate dehydrogenase C-terminal domain-like"/>
    <property type="match status" value="1"/>
</dbReference>
<dbReference type="InterPro" id="IPR008927">
    <property type="entry name" value="6-PGluconate_DH-like_C_sf"/>
</dbReference>
<dbReference type="GeneID" id="41338284"/>
<evidence type="ECO:0000259" key="6">
    <source>
        <dbReference type="Pfam" id="PF14833"/>
    </source>
</evidence>
<proteinExistence type="inferred from homology"/>
<evidence type="ECO:0000256" key="3">
    <source>
        <dbReference type="ARBA" id="ARBA00023027"/>
    </source>
</evidence>
<dbReference type="PANTHER" id="PTHR43060:SF15">
    <property type="entry name" value="3-HYDROXYISOBUTYRATE DEHYDROGENASE-LIKE 1, MITOCHONDRIAL-RELATED"/>
    <property type="match status" value="1"/>
</dbReference>
<evidence type="ECO:0000259" key="5">
    <source>
        <dbReference type="Pfam" id="PF03446"/>
    </source>
</evidence>
<evidence type="ECO:0000256" key="4">
    <source>
        <dbReference type="PIRSR" id="PIRSR000103-1"/>
    </source>
</evidence>
<sequence length="304" mass="33464">MKYILHIKNIITIIKKKRYEMNIGLIGTGIMGSPIVRHLAEGGHTLTVYNRTKEKAEKLSDVAYVASTIEELTQKSDIIFMIVGYPKDVETVALEIFKTAKLNTIIVDMTTSSPSLAAYLYDMAKEKGLHMMDAPVTGGEVGAIAGTLSIMVGGDETNFDIISPLLETFGKTIQYMGKAGNGQRTKLANQIAIAGALAGTVESLYYANSLNLDLTKAFEIFMGGSASSTQMKTNGLHMINKYYEPGFYIKHFLKDLNLAIESSVKHLEVTVKVRDMLEVLVDNHHENKGTQALILYYLDNLAIL</sequence>
<feature type="active site" evidence="4">
    <location>
        <position position="186"/>
    </location>
</feature>
<dbReference type="EMBL" id="VKID01000001">
    <property type="protein sequence ID" value="TRY00462.1"/>
    <property type="molecule type" value="Genomic_DNA"/>
</dbReference>
<evidence type="ECO:0000256" key="2">
    <source>
        <dbReference type="ARBA" id="ARBA00023002"/>
    </source>
</evidence>
<dbReference type="Pfam" id="PF03446">
    <property type="entry name" value="NAD_binding_2"/>
    <property type="match status" value="1"/>
</dbReference>
<comment type="caution">
    <text evidence="7">The sequence shown here is derived from an EMBL/GenBank/DDBJ whole genome shotgun (WGS) entry which is preliminary data.</text>
</comment>
<dbReference type="PANTHER" id="PTHR43060">
    <property type="entry name" value="3-HYDROXYISOBUTYRATE DEHYDROGENASE-LIKE 1, MITOCHONDRIAL-RELATED"/>
    <property type="match status" value="1"/>
</dbReference>
<dbReference type="RefSeq" id="WP_081423626.1">
    <property type="nucleotide sequence ID" value="NZ_JACAOE010000001.1"/>
</dbReference>
<comment type="similarity">
    <text evidence="1">Belongs to the HIBADH-related family.</text>
</comment>
<dbReference type="Gene3D" id="3.40.50.720">
    <property type="entry name" value="NAD(P)-binding Rossmann-like Domain"/>
    <property type="match status" value="1"/>
</dbReference>
<feature type="domain" description="3-hydroxyisobutyrate dehydrogenase-like NAD-binding" evidence="6">
    <location>
        <begin position="180"/>
        <end position="293"/>
    </location>
</feature>
<dbReference type="InterPro" id="IPR015815">
    <property type="entry name" value="HIBADH-related"/>
</dbReference>
<dbReference type="GO" id="GO:0016491">
    <property type="term" value="F:oxidoreductase activity"/>
    <property type="evidence" value="ECO:0007669"/>
    <property type="project" value="UniProtKB-KW"/>
</dbReference>
<dbReference type="Pfam" id="PF14833">
    <property type="entry name" value="NAD_binding_11"/>
    <property type="match status" value="1"/>
</dbReference>
<accession>A0A553IJV7</accession>
<keyword evidence="3" id="KW-0520">NAD</keyword>
<evidence type="ECO:0000313" key="8">
    <source>
        <dbReference type="Proteomes" id="UP000315938"/>
    </source>
</evidence>
<gene>
    <name evidence="7" type="ORF">FNV44_05240</name>
</gene>
<dbReference type="Gene3D" id="1.10.1040.10">
    <property type="entry name" value="N-(1-d-carboxylethyl)-l-norvaline Dehydrogenase, domain 2"/>
    <property type="match status" value="1"/>
</dbReference>
<dbReference type="GO" id="GO:0050661">
    <property type="term" value="F:NADP binding"/>
    <property type="evidence" value="ECO:0007669"/>
    <property type="project" value="InterPro"/>
</dbReference>
<dbReference type="PIRSF" id="PIRSF000103">
    <property type="entry name" value="HIBADH"/>
    <property type="match status" value="1"/>
</dbReference>
<reference evidence="7 8" key="1">
    <citation type="submission" date="2019-07" db="EMBL/GenBank/DDBJ databases">
        <title>Genome sequence of Acholeplasma laidlawii strain with increased resistance to erythromycin.</title>
        <authorList>
            <person name="Medvedeva E.S."/>
            <person name="Baranova N.B."/>
            <person name="Siniagina M.N."/>
            <person name="Mouzykantov A."/>
            <person name="Chernova O.A."/>
            <person name="Chernov V.M."/>
        </authorList>
    </citation>
    <scope>NUCLEOTIDE SEQUENCE [LARGE SCALE GENOMIC DNA]</scope>
    <source>
        <strain evidence="7 8">PG8REry</strain>
    </source>
</reference>
<name>A0A553IJV7_ACHLA</name>
<dbReference type="SUPFAM" id="SSF51735">
    <property type="entry name" value="NAD(P)-binding Rossmann-fold domains"/>
    <property type="match status" value="1"/>
</dbReference>
<evidence type="ECO:0000256" key="1">
    <source>
        <dbReference type="ARBA" id="ARBA00009080"/>
    </source>
</evidence>
<protein>
    <submittedName>
        <fullName evidence="7">NAD(P)-dependent oxidoreductase</fullName>
    </submittedName>
</protein>
<organism evidence="7 8">
    <name type="scientific">Acholeplasma laidlawii</name>
    <dbReference type="NCBI Taxonomy" id="2148"/>
    <lineage>
        <taxon>Bacteria</taxon>
        <taxon>Bacillati</taxon>
        <taxon>Mycoplasmatota</taxon>
        <taxon>Mollicutes</taxon>
        <taxon>Acholeplasmatales</taxon>
        <taxon>Acholeplasmataceae</taxon>
        <taxon>Acholeplasma</taxon>
    </lineage>
</organism>